<accession>A0ABR3FBA5</accession>
<protein>
    <submittedName>
        <fullName evidence="2">Uncharacterized protein</fullName>
    </submittedName>
</protein>
<reference evidence="2 3" key="1">
    <citation type="submission" date="2024-02" db="EMBL/GenBank/DDBJ databases">
        <title>A draft genome for the cacao thread blight pathogen Marasmius crinis-equi.</title>
        <authorList>
            <person name="Cohen S.P."/>
            <person name="Baruah I.K."/>
            <person name="Amoako-Attah I."/>
            <person name="Bukari Y."/>
            <person name="Meinhardt L.W."/>
            <person name="Bailey B.A."/>
        </authorList>
    </citation>
    <scope>NUCLEOTIDE SEQUENCE [LARGE SCALE GENOMIC DNA]</scope>
    <source>
        <strain evidence="2 3">GH-76</strain>
    </source>
</reference>
<evidence type="ECO:0000313" key="3">
    <source>
        <dbReference type="Proteomes" id="UP001465976"/>
    </source>
</evidence>
<evidence type="ECO:0000313" key="2">
    <source>
        <dbReference type="EMBL" id="KAL0572367.1"/>
    </source>
</evidence>
<organism evidence="2 3">
    <name type="scientific">Marasmius crinis-equi</name>
    <dbReference type="NCBI Taxonomy" id="585013"/>
    <lineage>
        <taxon>Eukaryota</taxon>
        <taxon>Fungi</taxon>
        <taxon>Dikarya</taxon>
        <taxon>Basidiomycota</taxon>
        <taxon>Agaricomycotina</taxon>
        <taxon>Agaricomycetes</taxon>
        <taxon>Agaricomycetidae</taxon>
        <taxon>Agaricales</taxon>
        <taxon>Marasmiineae</taxon>
        <taxon>Marasmiaceae</taxon>
        <taxon>Marasmius</taxon>
    </lineage>
</organism>
<keyword evidence="3" id="KW-1185">Reference proteome</keyword>
<feature type="compositionally biased region" description="Basic and acidic residues" evidence="1">
    <location>
        <begin position="40"/>
        <end position="69"/>
    </location>
</feature>
<gene>
    <name evidence="2" type="ORF">V5O48_009602</name>
</gene>
<dbReference type="Proteomes" id="UP001465976">
    <property type="component" value="Unassembled WGS sequence"/>
</dbReference>
<name>A0ABR3FBA5_9AGAR</name>
<sequence length="216" mass="26325">MPRKRLYHTHEEQRLANNAKAKRWRDKNSEFIKRQRRDKRQAEEERRVQELQRKKERWSVRRKREDRIQAAHSRTTQAEARREQEKDTDIVKPLLAKARDYYANFRREVPNSIDYLEDLYQEIITPVRGGYRHYSYLAEPANKLENIDDSLSKVHMAILNLVGPSTEWKRVKSMREDIRQVIKWIEDLQRVAKDGTLALEEAYDERELRFRQHKQR</sequence>
<proteinExistence type="predicted"/>
<evidence type="ECO:0000256" key="1">
    <source>
        <dbReference type="SAM" id="MobiDB-lite"/>
    </source>
</evidence>
<comment type="caution">
    <text evidence="2">The sequence shown here is derived from an EMBL/GenBank/DDBJ whole genome shotgun (WGS) entry which is preliminary data.</text>
</comment>
<dbReference type="EMBL" id="JBAHYK010000638">
    <property type="protein sequence ID" value="KAL0572367.1"/>
    <property type="molecule type" value="Genomic_DNA"/>
</dbReference>
<feature type="region of interest" description="Disordered" evidence="1">
    <location>
        <begin position="1"/>
        <end position="85"/>
    </location>
</feature>